<name>A0A7J8P7K4_GOSRA</name>
<organism evidence="1 2">
    <name type="scientific">Gossypium raimondii</name>
    <name type="common">Peruvian cotton</name>
    <name type="synonym">Gossypium klotzschianum subsp. raimondii</name>
    <dbReference type="NCBI Taxonomy" id="29730"/>
    <lineage>
        <taxon>Eukaryota</taxon>
        <taxon>Viridiplantae</taxon>
        <taxon>Streptophyta</taxon>
        <taxon>Embryophyta</taxon>
        <taxon>Tracheophyta</taxon>
        <taxon>Spermatophyta</taxon>
        <taxon>Magnoliopsida</taxon>
        <taxon>eudicotyledons</taxon>
        <taxon>Gunneridae</taxon>
        <taxon>Pentapetalae</taxon>
        <taxon>rosids</taxon>
        <taxon>malvids</taxon>
        <taxon>Malvales</taxon>
        <taxon>Malvaceae</taxon>
        <taxon>Malvoideae</taxon>
        <taxon>Gossypium</taxon>
    </lineage>
</organism>
<evidence type="ECO:0000313" key="1">
    <source>
        <dbReference type="EMBL" id="MBA0585164.1"/>
    </source>
</evidence>
<accession>A0A7J8P7K4</accession>
<protein>
    <submittedName>
        <fullName evidence="1">Uncharacterized protein</fullName>
    </submittedName>
</protein>
<dbReference type="EMBL" id="JABEZZ010000005">
    <property type="protein sequence ID" value="MBA0585164.1"/>
    <property type="molecule type" value="Genomic_DNA"/>
</dbReference>
<sequence>MAETGAVKVALEVFLAMNWKIDDSLFIELGSLVVFSSCVNKVLRP</sequence>
<gene>
    <name evidence="1" type="ORF">Gorai_015952</name>
</gene>
<evidence type="ECO:0000313" key="2">
    <source>
        <dbReference type="Proteomes" id="UP000593578"/>
    </source>
</evidence>
<dbReference type="AlphaFoldDB" id="A0A7J8P7K4"/>
<proteinExistence type="predicted"/>
<comment type="caution">
    <text evidence="1">The sequence shown here is derived from an EMBL/GenBank/DDBJ whole genome shotgun (WGS) entry which is preliminary data.</text>
</comment>
<dbReference type="Proteomes" id="UP000593578">
    <property type="component" value="Unassembled WGS sequence"/>
</dbReference>
<reference evidence="1 2" key="1">
    <citation type="journal article" date="2019" name="Genome Biol. Evol.">
        <title>Insights into the evolution of the New World diploid cottons (Gossypium, subgenus Houzingenia) based on genome sequencing.</title>
        <authorList>
            <person name="Grover C.E."/>
            <person name="Arick M.A. 2nd"/>
            <person name="Thrash A."/>
            <person name="Conover J.L."/>
            <person name="Sanders W.S."/>
            <person name="Peterson D.G."/>
            <person name="Frelichowski J.E."/>
            <person name="Scheffler J.A."/>
            <person name="Scheffler B.E."/>
            <person name="Wendel J.F."/>
        </authorList>
    </citation>
    <scope>NUCLEOTIDE SEQUENCE [LARGE SCALE GENOMIC DNA]</scope>
    <source>
        <strain evidence="1">8</strain>
        <tissue evidence="1">Leaf</tissue>
    </source>
</reference>